<evidence type="ECO:0000256" key="2">
    <source>
        <dbReference type="ARBA" id="ARBA00022737"/>
    </source>
</evidence>
<evidence type="ECO:0000313" key="6">
    <source>
        <dbReference type="Proteomes" id="UP001203297"/>
    </source>
</evidence>
<protein>
    <recommendedName>
        <fullName evidence="7">WD40 repeat-like protein</fullName>
    </recommendedName>
</protein>
<keyword evidence="1" id="KW-0853">WD repeat</keyword>
<feature type="compositionally biased region" description="Polar residues" evidence="3">
    <location>
        <begin position="496"/>
        <end position="512"/>
    </location>
</feature>
<evidence type="ECO:0000256" key="3">
    <source>
        <dbReference type="SAM" id="MobiDB-lite"/>
    </source>
</evidence>
<dbReference type="EMBL" id="WTXG01000014">
    <property type="protein sequence ID" value="KAI0301607.1"/>
    <property type="molecule type" value="Genomic_DNA"/>
</dbReference>
<dbReference type="SMART" id="SM00320">
    <property type="entry name" value="WD40"/>
    <property type="match status" value="2"/>
</dbReference>
<dbReference type="Gene3D" id="2.130.10.10">
    <property type="entry name" value="YVTN repeat-like/Quinoprotein amine dehydrogenase"/>
    <property type="match status" value="2"/>
</dbReference>
<evidence type="ECO:0000256" key="1">
    <source>
        <dbReference type="ARBA" id="ARBA00022574"/>
    </source>
</evidence>
<keyword evidence="2" id="KW-0677">Repeat</keyword>
<gene>
    <name evidence="5" type="ORF">B0F90DRAFT_1817073</name>
</gene>
<comment type="caution">
    <text evidence="5">The sequence shown here is derived from an EMBL/GenBank/DDBJ whole genome shotgun (WGS) entry which is preliminary data.</text>
</comment>
<dbReference type="InterPro" id="IPR011041">
    <property type="entry name" value="Quinoprot_gluc/sorb_DH_b-prop"/>
</dbReference>
<dbReference type="Proteomes" id="UP001203297">
    <property type="component" value="Unassembled WGS sequence"/>
</dbReference>
<feature type="transmembrane region" description="Helical" evidence="4">
    <location>
        <begin position="390"/>
        <end position="415"/>
    </location>
</feature>
<evidence type="ECO:0008006" key="7">
    <source>
        <dbReference type="Google" id="ProtNLM"/>
    </source>
</evidence>
<organism evidence="5 6">
    <name type="scientific">Multifurca ochricompacta</name>
    <dbReference type="NCBI Taxonomy" id="376703"/>
    <lineage>
        <taxon>Eukaryota</taxon>
        <taxon>Fungi</taxon>
        <taxon>Dikarya</taxon>
        <taxon>Basidiomycota</taxon>
        <taxon>Agaricomycotina</taxon>
        <taxon>Agaricomycetes</taxon>
        <taxon>Russulales</taxon>
        <taxon>Russulaceae</taxon>
        <taxon>Multifurca</taxon>
    </lineage>
</organism>
<feature type="transmembrane region" description="Helical" evidence="4">
    <location>
        <begin position="282"/>
        <end position="304"/>
    </location>
</feature>
<keyword evidence="6" id="KW-1185">Reference proteome</keyword>
<feature type="transmembrane region" description="Helical" evidence="4">
    <location>
        <begin position="316"/>
        <end position="337"/>
    </location>
</feature>
<keyword evidence="4" id="KW-1133">Transmembrane helix</keyword>
<dbReference type="SUPFAM" id="SSF50952">
    <property type="entry name" value="Soluble quinoprotein glucose dehydrogenase"/>
    <property type="match status" value="1"/>
</dbReference>
<keyword evidence="4" id="KW-0472">Membrane</keyword>
<dbReference type="PANTHER" id="PTHR22838:SF0">
    <property type="entry name" value="WD REPEAT-CONTAINING PROTEIN 26"/>
    <property type="match status" value="1"/>
</dbReference>
<evidence type="ECO:0000313" key="5">
    <source>
        <dbReference type="EMBL" id="KAI0301607.1"/>
    </source>
</evidence>
<evidence type="ECO:0000256" key="4">
    <source>
        <dbReference type="SAM" id="Phobius"/>
    </source>
</evidence>
<dbReference type="PANTHER" id="PTHR22838">
    <property type="entry name" value="WD REPEAT PROTEIN 26-RELATED"/>
    <property type="match status" value="1"/>
</dbReference>
<feature type="region of interest" description="Disordered" evidence="3">
    <location>
        <begin position="496"/>
        <end position="526"/>
    </location>
</feature>
<proteinExistence type="predicted"/>
<dbReference type="InterPro" id="IPR015943">
    <property type="entry name" value="WD40/YVTN_repeat-like_dom_sf"/>
</dbReference>
<sequence>MASTRRPEPVFIDVDSVFEPLGERNVRKEQTMSKLLDALNELGRHDRDEIDPIDVVQHASFEDDGDVPGVNEQLQQAGADAFNRFQRRINNFDKELRTCVNAARQLGSSVAILASVFQLRDRLTQISFLFRENAADLYPRKVLRLPRATESLATRSRFSRRRLAKLRASLARGRRRIELDKLDLEDFPQQLELFASDLSTFLYSLNEFPEFTDKAIDTPIIAFEDDLKSQGKLRSPAVQRYLHELMTDMGEHLNSVGAALSMFIEVGIPTIRFAQQHGASNFLNLSTIATFFSAVTATTLQYSYQNVGTGTADAVNAFWFTSMVFSIAAAVNSLLGLTWKQSVYRSPGHHVPWWVLIWLKRSPLVFLVLSVACFSIGLVIFSYSSRQNPIVSTITTVFTAFSSFGLIAVSMWFIFERWTFIRHRGSKWLRDSLDDSWIAIAEVLSRRRLLSAVHRTSDALTNLKAFLVKLFRPHPVEIVAPSDSWSSLTHAPSSAVRTTAYSQPEPQRTRSPSPIPPADSEIPVSSDNLPKEVIVNDGPSPQPLCRHGERALYGLSVRPEGARQEELRGLIRSSRVARLAPKLRDLPPPKNLLHTKLWIPFRLIAHLPIQVMWARWHGHQIIILSTAAADKLLNRSPSGSLLLTKLARSIKLWTDMGVCRQSIDRNTSIHSVRWLPGSEGQFMSVRESCLESDNVVQLYDLTGRVLDTYHFERLAIHDVCITPDGQRLVGFGTLVSSGAGLKPSKCRAEKQIIIYNLDRRAVETHIPLLHSIRDITLSRGGHFALVSHELKVPPQLWKIVAFYDWERAEPIQMMTLSLRHTYIPKTAVDFAGPSSFGGRDDELVLCAGKAGDIHIWDRESASYLHHIRAPALGGDMTCIAWNPAAERFMFATGSHDGTVQIWTTPGTPSRSLRPTFATSTPRTEVSARSPSEPSAVNLVFLSCGTPVTCLRSPAEEAECC</sequence>
<keyword evidence="4" id="KW-0812">Transmembrane</keyword>
<reference evidence="5" key="1">
    <citation type="journal article" date="2022" name="New Phytol.">
        <title>Evolutionary transition to the ectomycorrhizal habit in the genomes of a hyperdiverse lineage of mushroom-forming fungi.</title>
        <authorList>
            <person name="Looney B."/>
            <person name="Miyauchi S."/>
            <person name="Morin E."/>
            <person name="Drula E."/>
            <person name="Courty P.E."/>
            <person name="Kohler A."/>
            <person name="Kuo A."/>
            <person name="LaButti K."/>
            <person name="Pangilinan J."/>
            <person name="Lipzen A."/>
            <person name="Riley R."/>
            <person name="Andreopoulos W."/>
            <person name="He G."/>
            <person name="Johnson J."/>
            <person name="Nolan M."/>
            <person name="Tritt A."/>
            <person name="Barry K.W."/>
            <person name="Grigoriev I.V."/>
            <person name="Nagy L.G."/>
            <person name="Hibbett D."/>
            <person name="Henrissat B."/>
            <person name="Matheny P.B."/>
            <person name="Labbe J."/>
            <person name="Martin F.M."/>
        </authorList>
    </citation>
    <scope>NUCLEOTIDE SEQUENCE</scope>
    <source>
        <strain evidence="5">BPL690</strain>
    </source>
</reference>
<feature type="transmembrane region" description="Helical" evidence="4">
    <location>
        <begin position="364"/>
        <end position="384"/>
    </location>
</feature>
<dbReference type="AlphaFoldDB" id="A0AAD4M6P5"/>
<accession>A0AAD4M6P5</accession>
<dbReference type="InterPro" id="IPR001680">
    <property type="entry name" value="WD40_rpt"/>
</dbReference>
<name>A0AAD4M6P5_9AGAM</name>
<dbReference type="InterPro" id="IPR051350">
    <property type="entry name" value="WD_repeat-ST_regulator"/>
</dbReference>